<keyword evidence="2" id="KW-1185">Reference proteome</keyword>
<gene>
    <name evidence="1" type="ORF">KUCAC02_012374</name>
</gene>
<accession>A0ACB9XAI2</accession>
<feature type="non-terminal residue" evidence="1">
    <location>
        <position position="71"/>
    </location>
</feature>
<proteinExistence type="predicted"/>
<evidence type="ECO:0000313" key="2">
    <source>
        <dbReference type="Proteomes" id="UP001057452"/>
    </source>
</evidence>
<sequence length="71" mass="8218">NRIQDIDEAHFKSQNNFTSSQSNSCLSEMTGVEMSVLGNVHRKMNSYCKEELEVTNFECGDFTMYLQMQQI</sequence>
<reference evidence="1" key="1">
    <citation type="submission" date="2022-05" db="EMBL/GenBank/DDBJ databases">
        <title>Chromosome-level genome of Chaenocephalus aceratus.</title>
        <authorList>
            <person name="Park H."/>
        </authorList>
    </citation>
    <scope>NUCLEOTIDE SEQUENCE</scope>
    <source>
        <strain evidence="1">KU_202001</strain>
    </source>
</reference>
<organism evidence="1 2">
    <name type="scientific">Chaenocephalus aceratus</name>
    <name type="common">Blackfin icefish</name>
    <name type="synonym">Chaenichthys aceratus</name>
    <dbReference type="NCBI Taxonomy" id="36190"/>
    <lineage>
        <taxon>Eukaryota</taxon>
        <taxon>Metazoa</taxon>
        <taxon>Chordata</taxon>
        <taxon>Craniata</taxon>
        <taxon>Vertebrata</taxon>
        <taxon>Euteleostomi</taxon>
        <taxon>Actinopterygii</taxon>
        <taxon>Neopterygii</taxon>
        <taxon>Teleostei</taxon>
        <taxon>Neoteleostei</taxon>
        <taxon>Acanthomorphata</taxon>
        <taxon>Eupercaria</taxon>
        <taxon>Perciformes</taxon>
        <taxon>Notothenioidei</taxon>
        <taxon>Channichthyidae</taxon>
        <taxon>Chaenocephalus</taxon>
    </lineage>
</organism>
<comment type="caution">
    <text evidence="1">The sequence shown here is derived from an EMBL/GenBank/DDBJ whole genome shotgun (WGS) entry which is preliminary data.</text>
</comment>
<dbReference type="Proteomes" id="UP001057452">
    <property type="component" value="Chromosome 7"/>
</dbReference>
<dbReference type="EMBL" id="CM043791">
    <property type="protein sequence ID" value="KAI4823817.1"/>
    <property type="molecule type" value="Genomic_DNA"/>
</dbReference>
<evidence type="ECO:0000313" key="1">
    <source>
        <dbReference type="EMBL" id="KAI4823817.1"/>
    </source>
</evidence>
<name>A0ACB9XAI2_CHAAC</name>
<protein>
    <submittedName>
        <fullName evidence="1">Uncharacterized protein</fullName>
    </submittedName>
</protein>
<feature type="non-terminal residue" evidence="1">
    <location>
        <position position="1"/>
    </location>
</feature>